<dbReference type="SUPFAM" id="SSF49879">
    <property type="entry name" value="SMAD/FHA domain"/>
    <property type="match status" value="1"/>
</dbReference>
<sequence>MPPRAVPRPRHNTSKRRFHVVSLHQNAVLYRLSVALSLTSRSDMLQSTGLTCSETQQEEAAPMEESGRPPTLTVRCGGQLATVGPERGEVTLGRDPSSVLRMDHSWLSRTHVRLRPEGANWIAIDNSRNGIFVDGARVEQLSIRDGMTLRLGDAEGVAVDFFLGDVDESDLREADEGLTSEEAIDPAIARAGSAVAARRRELELTQRGLARDKIINAGALIAFEKGRSWPHESTRAKLEQVLQWPAGSIANLRDGGTSPDEESTQVISTAVASPLIAQTIQLALKSIETATEALPAQDSAEYNTRVGAILTDLRNLQTVAADAAKNAPGTPALVLALGAVRRRHDELIERAAAAPEAPLGRRLYAARRRASLTADDAALAAGLPTGAITAAEAEQPIPEPTRAALEALIEQL</sequence>
<evidence type="ECO:0000313" key="3">
    <source>
        <dbReference type="EMBL" id="PIB76454.1"/>
    </source>
</evidence>
<evidence type="ECO:0000259" key="2">
    <source>
        <dbReference type="PROSITE" id="PS50006"/>
    </source>
</evidence>
<accession>A0A2G5PEU0</accession>
<dbReference type="GO" id="GO:0003677">
    <property type="term" value="F:DNA binding"/>
    <property type="evidence" value="ECO:0007669"/>
    <property type="project" value="InterPro"/>
</dbReference>
<dbReference type="InterPro" id="IPR001387">
    <property type="entry name" value="Cro/C1-type_HTH"/>
</dbReference>
<dbReference type="STRING" id="85968.GCA_900073015_03501"/>
<protein>
    <recommendedName>
        <fullName evidence="2">FHA domain-containing protein</fullName>
    </recommendedName>
</protein>
<proteinExistence type="predicted"/>
<dbReference type="OrthoDB" id="3214282at2"/>
<dbReference type="AlphaFoldDB" id="A0A2G5PEU0"/>
<dbReference type="Gene3D" id="2.60.200.20">
    <property type="match status" value="1"/>
</dbReference>
<evidence type="ECO:0000256" key="1">
    <source>
        <dbReference type="ARBA" id="ARBA00022553"/>
    </source>
</evidence>
<dbReference type="CDD" id="cd00093">
    <property type="entry name" value="HTH_XRE"/>
    <property type="match status" value="1"/>
</dbReference>
<evidence type="ECO:0000313" key="4">
    <source>
        <dbReference type="Proteomes" id="UP000230551"/>
    </source>
</evidence>
<dbReference type="Pfam" id="PF00498">
    <property type="entry name" value="FHA"/>
    <property type="match status" value="1"/>
</dbReference>
<dbReference type="EMBL" id="PDCN02000004">
    <property type="protein sequence ID" value="PIB76454.1"/>
    <property type="molecule type" value="Genomic_DNA"/>
</dbReference>
<comment type="caution">
    <text evidence="3">The sequence shown here is derived from an EMBL/GenBank/DDBJ whole genome shotgun (WGS) entry which is preliminary data.</text>
</comment>
<dbReference type="InterPro" id="IPR010982">
    <property type="entry name" value="Lambda_DNA-bd_dom_sf"/>
</dbReference>
<keyword evidence="4" id="KW-1185">Reference proteome</keyword>
<feature type="domain" description="FHA" evidence="2">
    <location>
        <begin position="90"/>
        <end position="138"/>
    </location>
</feature>
<dbReference type="SUPFAM" id="SSF47413">
    <property type="entry name" value="lambda repressor-like DNA-binding domains"/>
    <property type="match status" value="1"/>
</dbReference>
<dbReference type="InterPro" id="IPR008984">
    <property type="entry name" value="SMAD_FHA_dom_sf"/>
</dbReference>
<keyword evidence="1" id="KW-0597">Phosphoprotein</keyword>
<dbReference type="InterPro" id="IPR000253">
    <property type="entry name" value="FHA_dom"/>
</dbReference>
<dbReference type="SMART" id="SM00240">
    <property type="entry name" value="FHA"/>
    <property type="match status" value="1"/>
</dbReference>
<reference evidence="3 4" key="1">
    <citation type="journal article" date="2017" name="Infect. Genet. Evol.">
        <title>The new phylogeny of the genus Mycobacterium: The old and the news.</title>
        <authorList>
            <person name="Tortoli E."/>
            <person name="Fedrizzi T."/>
            <person name="Meehan C.J."/>
            <person name="Trovato A."/>
            <person name="Grottola A."/>
            <person name="Giacobazzi E."/>
            <person name="Serpini G.F."/>
            <person name="Tagliazucchi S."/>
            <person name="Fabio A."/>
            <person name="Bettua C."/>
            <person name="Bertorelli R."/>
            <person name="Frascaro F."/>
            <person name="De Sanctis V."/>
            <person name="Pecorari M."/>
            <person name="Jousson O."/>
            <person name="Segata N."/>
            <person name="Cirillo D.M."/>
        </authorList>
    </citation>
    <scope>NUCLEOTIDE SEQUENCE [LARGE SCALE GENOMIC DNA]</scope>
    <source>
        <strain evidence="3 4">CIP1034565</strain>
    </source>
</reference>
<name>A0A2G5PEU0_9MYCO</name>
<gene>
    <name evidence="3" type="ORF">CQY22_004835</name>
</gene>
<dbReference type="Proteomes" id="UP000230551">
    <property type="component" value="Unassembled WGS sequence"/>
</dbReference>
<organism evidence="3 4">
    <name type="scientific">Mycolicibacterium brumae</name>
    <dbReference type="NCBI Taxonomy" id="85968"/>
    <lineage>
        <taxon>Bacteria</taxon>
        <taxon>Bacillati</taxon>
        <taxon>Actinomycetota</taxon>
        <taxon>Actinomycetes</taxon>
        <taxon>Mycobacteriales</taxon>
        <taxon>Mycobacteriaceae</taxon>
        <taxon>Mycolicibacterium</taxon>
    </lineage>
</organism>
<dbReference type="PROSITE" id="PS50006">
    <property type="entry name" value="FHA_DOMAIN"/>
    <property type="match status" value="1"/>
</dbReference>